<dbReference type="AlphaFoldDB" id="A0A2S9K111"/>
<gene>
    <name evidence="10" type="ORF">C6P64_16165</name>
</gene>
<evidence type="ECO:0000256" key="1">
    <source>
        <dbReference type="ARBA" id="ARBA00004651"/>
    </source>
</evidence>
<keyword evidence="3" id="KW-1003">Cell membrane</keyword>
<comment type="similarity">
    <text evidence="7 8">Belongs to the drug/metabolite transporter (DMT) superfamily. Small multidrug resistance (SMR) (TC 2.A.7.1) family.</text>
</comment>
<sequence length="110" mass="11642">MNIYLYLTAAIVLEVIATSFLKASEGFTNLWPSLATALGYAGSFYCLSLTLKVMPVGIVYALWSGAGIVLTAIVAWIVFKQRLDAAAIGGMALIVSGVIVINVFSKSSPH</sequence>
<feature type="transmembrane region" description="Helical" evidence="9">
    <location>
        <begin position="85"/>
        <end position="104"/>
    </location>
</feature>
<organism evidence="10 11">
    <name type="scientific">Malikia granosa</name>
    <dbReference type="NCBI Taxonomy" id="263067"/>
    <lineage>
        <taxon>Bacteria</taxon>
        <taxon>Pseudomonadati</taxon>
        <taxon>Pseudomonadota</taxon>
        <taxon>Betaproteobacteria</taxon>
        <taxon>Burkholderiales</taxon>
        <taxon>Comamonadaceae</taxon>
        <taxon>Malikia</taxon>
    </lineage>
</organism>
<dbReference type="InterPro" id="IPR037185">
    <property type="entry name" value="EmrE-like"/>
</dbReference>
<dbReference type="PANTHER" id="PTHR30561:SF1">
    <property type="entry name" value="MULTIDRUG TRANSPORTER EMRE"/>
    <property type="match status" value="1"/>
</dbReference>
<evidence type="ECO:0000256" key="7">
    <source>
        <dbReference type="ARBA" id="ARBA00038032"/>
    </source>
</evidence>
<dbReference type="Proteomes" id="UP000238589">
    <property type="component" value="Unassembled WGS sequence"/>
</dbReference>
<dbReference type="FunFam" id="1.10.3730.20:FF:000001">
    <property type="entry name" value="Quaternary ammonium compound resistance transporter SugE"/>
    <property type="match status" value="1"/>
</dbReference>
<dbReference type="SUPFAM" id="SSF103481">
    <property type="entry name" value="Multidrug resistance efflux transporter EmrE"/>
    <property type="match status" value="1"/>
</dbReference>
<dbReference type="InterPro" id="IPR000390">
    <property type="entry name" value="Small_drug/metabolite_transptr"/>
</dbReference>
<evidence type="ECO:0000256" key="9">
    <source>
        <dbReference type="SAM" id="Phobius"/>
    </source>
</evidence>
<dbReference type="Pfam" id="PF00893">
    <property type="entry name" value="Multi_Drug_Res"/>
    <property type="match status" value="1"/>
</dbReference>
<feature type="transmembrane region" description="Helical" evidence="9">
    <location>
        <begin position="33"/>
        <end position="51"/>
    </location>
</feature>
<dbReference type="Gene3D" id="1.10.3730.20">
    <property type="match status" value="1"/>
</dbReference>
<evidence type="ECO:0000256" key="8">
    <source>
        <dbReference type="RuleBase" id="RU003942"/>
    </source>
</evidence>
<accession>A0A2S9K111</accession>
<keyword evidence="5 9" id="KW-1133">Transmembrane helix</keyword>
<protein>
    <submittedName>
        <fullName evidence="10">QacE family quaternary ammonium compound efflux SMR transporter</fullName>
    </submittedName>
</protein>
<comment type="caution">
    <text evidence="10">The sequence shown here is derived from an EMBL/GenBank/DDBJ whole genome shotgun (WGS) entry which is preliminary data.</text>
</comment>
<evidence type="ECO:0000313" key="11">
    <source>
        <dbReference type="Proteomes" id="UP000238589"/>
    </source>
</evidence>
<dbReference type="PANTHER" id="PTHR30561">
    <property type="entry name" value="SMR FAMILY PROTON-DEPENDENT DRUG EFFLUX TRANSPORTER SUGE"/>
    <property type="match status" value="1"/>
</dbReference>
<evidence type="ECO:0000256" key="4">
    <source>
        <dbReference type="ARBA" id="ARBA00022692"/>
    </source>
</evidence>
<dbReference type="GO" id="GO:0005886">
    <property type="term" value="C:plasma membrane"/>
    <property type="evidence" value="ECO:0007669"/>
    <property type="project" value="UniProtKB-SubCell"/>
</dbReference>
<dbReference type="GO" id="GO:0015220">
    <property type="term" value="F:choline transmembrane transporter activity"/>
    <property type="evidence" value="ECO:0007669"/>
    <property type="project" value="TreeGrafter"/>
</dbReference>
<dbReference type="OrthoDB" id="9808638at2"/>
<reference evidence="10 11" key="1">
    <citation type="submission" date="2018-03" db="EMBL/GenBank/DDBJ databases">
        <title>Comparative genomics illustrates the genes involved in a hyperalkaliphilic mechanisms of Serpentinomonas isolated from highly-alkaline calcium-rich serpentinized springs.</title>
        <authorList>
            <person name="Suzuki S."/>
            <person name="Ishii S."/>
            <person name="Walworth N."/>
            <person name="Bird L."/>
            <person name="Kuenen J.G."/>
            <person name="Nealson K.H."/>
        </authorList>
    </citation>
    <scope>NUCLEOTIDE SEQUENCE [LARGE SCALE GENOMIC DNA]</scope>
    <source>
        <strain evidence="10 11">P1</strain>
    </source>
</reference>
<name>A0A2S9K111_9BURK</name>
<proteinExistence type="inferred from homology"/>
<evidence type="ECO:0000256" key="5">
    <source>
        <dbReference type="ARBA" id="ARBA00022989"/>
    </source>
</evidence>
<keyword evidence="6 9" id="KW-0472">Membrane</keyword>
<dbReference type="RefSeq" id="WP_105749575.1">
    <property type="nucleotide sequence ID" value="NZ_PVLQ01000092.1"/>
</dbReference>
<evidence type="ECO:0000313" key="10">
    <source>
        <dbReference type="EMBL" id="PRD64109.1"/>
    </source>
</evidence>
<dbReference type="GO" id="GO:0031460">
    <property type="term" value="P:glycine betaine transport"/>
    <property type="evidence" value="ECO:0007669"/>
    <property type="project" value="TreeGrafter"/>
</dbReference>
<dbReference type="GO" id="GO:0015199">
    <property type="term" value="F:amino-acid betaine transmembrane transporter activity"/>
    <property type="evidence" value="ECO:0007669"/>
    <property type="project" value="TreeGrafter"/>
</dbReference>
<dbReference type="EMBL" id="PVLQ01000092">
    <property type="protein sequence ID" value="PRD64109.1"/>
    <property type="molecule type" value="Genomic_DNA"/>
</dbReference>
<feature type="transmembrane region" description="Helical" evidence="9">
    <location>
        <begin position="58"/>
        <end position="79"/>
    </location>
</feature>
<keyword evidence="11" id="KW-1185">Reference proteome</keyword>
<comment type="subcellular location">
    <subcellularLocation>
        <location evidence="1 8">Cell membrane</location>
        <topology evidence="1 8">Multi-pass membrane protein</topology>
    </subcellularLocation>
</comment>
<dbReference type="GO" id="GO:1990961">
    <property type="term" value="P:xenobiotic detoxification by transmembrane export across the plasma membrane"/>
    <property type="evidence" value="ECO:0007669"/>
    <property type="project" value="UniProtKB-ARBA"/>
</dbReference>
<dbReference type="GO" id="GO:0015297">
    <property type="term" value="F:antiporter activity"/>
    <property type="evidence" value="ECO:0007669"/>
    <property type="project" value="TreeGrafter"/>
</dbReference>
<dbReference type="InterPro" id="IPR045324">
    <property type="entry name" value="Small_multidrug_res"/>
</dbReference>
<evidence type="ECO:0000256" key="3">
    <source>
        <dbReference type="ARBA" id="ARBA00022475"/>
    </source>
</evidence>
<evidence type="ECO:0000256" key="2">
    <source>
        <dbReference type="ARBA" id="ARBA00022448"/>
    </source>
</evidence>
<keyword evidence="2" id="KW-0813">Transport</keyword>
<keyword evidence="4 8" id="KW-0812">Transmembrane</keyword>
<evidence type="ECO:0000256" key="6">
    <source>
        <dbReference type="ARBA" id="ARBA00023136"/>
    </source>
</evidence>